<comment type="caution">
    <text evidence="11">The sequence shown here is derived from an EMBL/GenBank/DDBJ whole genome shotgun (WGS) entry which is preliminary data.</text>
</comment>
<dbReference type="PANTHER" id="PTHR22967">
    <property type="entry name" value="SERINE/THREONINE PROTEIN KINASE"/>
    <property type="match status" value="1"/>
</dbReference>
<keyword evidence="5" id="KW-0418">Kinase</keyword>
<proteinExistence type="predicted"/>
<evidence type="ECO:0000313" key="11">
    <source>
        <dbReference type="EMBL" id="KAK9015470.1"/>
    </source>
</evidence>
<feature type="compositionally biased region" description="Polar residues" evidence="9">
    <location>
        <begin position="575"/>
        <end position="590"/>
    </location>
</feature>
<dbReference type="PANTHER" id="PTHR22967:SF57">
    <property type="entry name" value="AUXILIN, ISOFORM A-RELATED"/>
    <property type="match status" value="1"/>
</dbReference>
<dbReference type="Proteomes" id="UP001396334">
    <property type="component" value="Unassembled WGS sequence"/>
</dbReference>
<dbReference type="CDD" id="cd13985">
    <property type="entry name" value="STKc_GAK_like"/>
    <property type="match status" value="1"/>
</dbReference>
<evidence type="ECO:0000313" key="12">
    <source>
        <dbReference type="Proteomes" id="UP001396334"/>
    </source>
</evidence>
<keyword evidence="6" id="KW-0067">ATP-binding</keyword>
<protein>
    <recommendedName>
        <fullName evidence="1">non-specific serine/threonine protein kinase</fullName>
        <ecNumber evidence="1">2.7.11.1</ecNumber>
    </recommendedName>
</protein>
<feature type="compositionally biased region" description="Polar residues" evidence="9">
    <location>
        <begin position="629"/>
        <end position="642"/>
    </location>
</feature>
<evidence type="ECO:0000259" key="10">
    <source>
        <dbReference type="PROSITE" id="PS50011"/>
    </source>
</evidence>
<evidence type="ECO:0000256" key="6">
    <source>
        <dbReference type="ARBA" id="ARBA00022840"/>
    </source>
</evidence>
<evidence type="ECO:0000256" key="4">
    <source>
        <dbReference type="ARBA" id="ARBA00022741"/>
    </source>
</evidence>
<dbReference type="SUPFAM" id="SSF56112">
    <property type="entry name" value="Protein kinase-like (PK-like)"/>
    <property type="match status" value="1"/>
</dbReference>
<dbReference type="PROSITE" id="PS00108">
    <property type="entry name" value="PROTEIN_KINASE_ST"/>
    <property type="match status" value="1"/>
</dbReference>
<organism evidence="11 12">
    <name type="scientific">Hibiscus sabdariffa</name>
    <name type="common">roselle</name>
    <dbReference type="NCBI Taxonomy" id="183260"/>
    <lineage>
        <taxon>Eukaryota</taxon>
        <taxon>Viridiplantae</taxon>
        <taxon>Streptophyta</taxon>
        <taxon>Embryophyta</taxon>
        <taxon>Tracheophyta</taxon>
        <taxon>Spermatophyta</taxon>
        <taxon>Magnoliopsida</taxon>
        <taxon>eudicotyledons</taxon>
        <taxon>Gunneridae</taxon>
        <taxon>Pentapetalae</taxon>
        <taxon>rosids</taxon>
        <taxon>malvids</taxon>
        <taxon>Malvales</taxon>
        <taxon>Malvaceae</taxon>
        <taxon>Malvoideae</taxon>
        <taxon>Hibiscus</taxon>
    </lineage>
</organism>
<dbReference type="SMART" id="SM00220">
    <property type="entry name" value="S_TKc"/>
    <property type="match status" value="1"/>
</dbReference>
<keyword evidence="4" id="KW-0547">Nucleotide-binding</keyword>
<dbReference type="Pfam" id="PF00069">
    <property type="entry name" value="Pkinase"/>
    <property type="match status" value="1"/>
</dbReference>
<feature type="domain" description="Protein kinase" evidence="10">
    <location>
        <begin position="81"/>
        <end position="351"/>
    </location>
</feature>
<feature type="compositionally biased region" description="Basic and acidic residues" evidence="9">
    <location>
        <begin position="420"/>
        <end position="437"/>
    </location>
</feature>
<evidence type="ECO:0000256" key="9">
    <source>
        <dbReference type="SAM" id="MobiDB-lite"/>
    </source>
</evidence>
<accession>A0ABR2RRI8</accession>
<evidence type="ECO:0000256" key="3">
    <source>
        <dbReference type="ARBA" id="ARBA00022679"/>
    </source>
</evidence>
<feature type="region of interest" description="Disordered" evidence="9">
    <location>
        <begin position="607"/>
        <end position="712"/>
    </location>
</feature>
<name>A0ABR2RRI8_9ROSI</name>
<evidence type="ECO:0000256" key="7">
    <source>
        <dbReference type="ARBA" id="ARBA00047899"/>
    </source>
</evidence>
<dbReference type="EC" id="2.7.11.1" evidence="1"/>
<sequence>MQGISVRIQPAFNFHKDQLLSLRLVTSHEETDSPDGLKGVGLDLTSIFSAFILTMWRFKPFMQKEPAGLEGKTLDVGNLKIHVRNAVAEGGFSCVYLAKDALNASKQYALKHIICNDHESMELVVKEISVMKSLKGHPNVVTLYAHTFFDMGRTKEALLVMDYCDKSLVSVLEARGAAYFEEKQILTIFLDVCNAVFAMHCQSPPVAHRDLKAENILLGSDGLWKLCDFGSTSTNHKRFERPEEMGIEEDNIRKHTTPAYRAPEMWDLFRRELINEKVDIWALGCLLFRICYFKNAFDGESKLQILNGNYRIPDLPKYNSSITNLIKDMLQASPADRPDITQVWFRVNEQLPAAQQKSLPDRPPEMTSTEAGVLRSTNRSPQMPSRSPPPPPHGEPAKSTQQPGSRPSGGQLGAFWSTQHAKDADVAEEKHRPKYDEEPTSYGSAKHNRSPMRGETVQTHSSMPDKSQNHEAGPSKDIEINFFEDKNTTTAFQDEAFNTFVAEFDSNRISSGIANKKTGTEKALEAEIEKLKEQLTQTNMEKTEMTSKFEKLSAICRSQRQEIQELKQALAARTPSPNKSTSRYHNSPGSLQGEKAEGTFQQENVASWTTASPEAKTWQAFSEDAKPQQLPQSKASVQSVRTRNGHSNKHATQATSGSETWGFGTDNFTAAPAGSSQRLKAPVSEGSSSQRSGESKIKENHTVTQPAGWAGF</sequence>
<comment type="catalytic activity">
    <reaction evidence="8">
        <text>L-seryl-[protein] + ATP = O-phospho-L-seryl-[protein] + ADP + H(+)</text>
        <dbReference type="Rhea" id="RHEA:17989"/>
        <dbReference type="Rhea" id="RHEA-COMP:9863"/>
        <dbReference type="Rhea" id="RHEA-COMP:11604"/>
        <dbReference type="ChEBI" id="CHEBI:15378"/>
        <dbReference type="ChEBI" id="CHEBI:29999"/>
        <dbReference type="ChEBI" id="CHEBI:30616"/>
        <dbReference type="ChEBI" id="CHEBI:83421"/>
        <dbReference type="ChEBI" id="CHEBI:456216"/>
        <dbReference type="EC" id="2.7.11.1"/>
    </reaction>
</comment>
<dbReference type="Gene3D" id="1.10.510.10">
    <property type="entry name" value="Transferase(Phosphotransferase) domain 1"/>
    <property type="match status" value="1"/>
</dbReference>
<evidence type="ECO:0000256" key="8">
    <source>
        <dbReference type="ARBA" id="ARBA00048679"/>
    </source>
</evidence>
<gene>
    <name evidence="11" type="ORF">V6N11_006577</name>
</gene>
<keyword evidence="3" id="KW-0808">Transferase</keyword>
<feature type="region of interest" description="Disordered" evidence="9">
    <location>
        <begin position="354"/>
        <end position="475"/>
    </location>
</feature>
<feature type="compositionally biased region" description="Polar residues" evidence="9">
    <location>
        <begin position="366"/>
        <end position="379"/>
    </location>
</feature>
<dbReference type="InterPro" id="IPR008271">
    <property type="entry name" value="Ser/Thr_kinase_AS"/>
</dbReference>
<reference evidence="11 12" key="1">
    <citation type="journal article" date="2024" name="G3 (Bethesda)">
        <title>Genome assembly of Hibiscus sabdariffa L. provides insights into metabolisms of medicinal natural products.</title>
        <authorList>
            <person name="Kim T."/>
        </authorList>
    </citation>
    <scope>NUCLEOTIDE SEQUENCE [LARGE SCALE GENOMIC DNA]</scope>
    <source>
        <strain evidence="11">TK-2024</strain>
        <tissue evidence="11">Old leaves</tissue>
    </source>
</reference>
<feature type="compositionally biased region" description="Polar residues" evidence="9">
    <location>
        <begin position="456"/>
        <end position="466"/>
    </location>
</feature>
<evidence type="ECO:0000256" key="5">
    <source>
        <dbReference type="ARBA" id="ARBA00022777"/>
    </source>
</evidence>
<feature type="region of interest" description="Disordered" evidence="9">
    <location>
        <begin position="566"/>
        <end position="594"/>
    </location>
</feature>
<dbReference type="InterPro" id="IPR011009">
    <property type="entry name" value="Kinase-like_dom_sf"/>
</dbReference>
<evidence type="ECO:0000256" key="2">
    <source>
        <dbReference type="ARBA" id="ARBA00022527"/>
    </source>
</evidence>
<dbReference type="PROSITE" id="PS50011">
    <property type="entry name" value="PROTEIN_KINASE_DOM"/>
    <property type="match status" value="1"/>
</dbReference>
<evidence type="ECO:0000256" key="1">
    <source>
        <dbReference type="ARBA" id="ARBA00012513"/>
    </source>
</evidence>
<feature type="compositionally biased region" description="Polar residues" evidence="9">
    <location>
        <begin position="650"/>
        <end position="659"/>
    </location>
</feature>
<dbReference type="InterPro" id="IPR000719">
    <property type="entry name" value="Prot_kinase_dom"/>
</dbReference>
<comment type="catalytic activity">
    <reaction evidence="7">
        <text>L-threonyl-[protein] + ATP = O-phospho-L-threonyl-[protein] + ADP + H(+)</text>
        <dbReference type="Rhea" id="RHEA:46608"/>
        <dbReference type="Rhea" id="RHEA-COMP:11060"/>
        <dbReference type="Rhea" id="RHEA-COMP:11605"/>
        <dbReference type="ChEBI" id="CHEBI:15378"/>
        <dbReference type="ChEBI" id="CHEBI:30013"/>
        <dbReference type="ChEBI" id="CHEBI:30616"/>
        <dbReference type="ChEBI" id="CHEBI:61977"/>
        <dbReference type="ChEBI" id="CHEBI:456216"/>
        <dbReference type="EC" id="2.7.11.1"/>
    </reaction>
</comment>
<dbReference type="EMBL" id="JBBPBN010000021">
    <property type="protein sequence ID" value="KAK9015470.1"/>
    <property type="molecule type" value="Genomic_DNA"/>
</dbReference>
<keyword evidence="12" id="KW-1185">Reference proteome</keyword>
<keyword evidence="2" id="KW-0723">Serine/threonine-protein kinase</keyword>